<evidence type="ECO:0000313" key="2">
    <source>
        <dbReference type="EMBL" id="MDZ5762617.1"/>
    </source>
</evidence>
<dbReference type="EMBL" id="JARGYT010000075">
    <property type="protein sequence ID" value="MDZ5762617.1"/>
    <property type="molecule type" value="Genomic_DNA"/>
</dbReference>
<reference evidence="2 3" key="1">
    <citation type="submission" date="2023-02" db="EMBL/GenBank/DDBJ databases">
        <title>Host association and intracellularity evolved multiple times independently in the Rickettsiales.</title>
        <authorList>
            <person name="Castelli M."/>
            <person name="Nardi T."/>
            <person name="Gammuto L."/>
            <person name="Bellinzona G."/>
            <person name="Sabaneyeva E."/>
            <person name="Potekhin A."/>
            <person name="Serra V."/>
            <person name="Petroni G."/>
            <person name="Sassera D."/>
        </authorList>
    </citation>
    <scope>NUCLEOTIDE SEQUENCE [LARGE SCALE GENOMIC DNA]</scope>
    <source>
        <strain evidence="2 3">BOD18</strain>
    </source>
</reference>
<feature type="compositionally biased region" description="Low complexity" evidence="1">
    <location>
        <begin position="216"/>
        <end position="232"/>
    </location>
</feature>
<comment type="caution">
    <text evidence="2">The sequence shown here is derived from an EMBL/GenBank/DDBJ whole genome shotgun (WGS) entry which is preliminary data.</text>
</comment>
<evidence type="ECO:0008006" key="4">
    <source>
        <dbReference type="Google" id="ProtNLM"/>
    </source>
</evidence>
<sequence>MPNPYIKCKDSQDSEDDPCYILKTQVLEVFANKGNKSSDSVSAAPPLGILSGASAKSAPNNIEGSEPAASTNSTQFATPSNVQDANVAVYNNITVEAPAANINSAAKASEKCEKNNTQFWGIDLGNNAHSVCNSTNVDTSKSVIGTESVNDVDSSSADANIGGIDIKSSNPTIGQADHTKSGGKPLNDEAYYYAAFSGAAFPECHQKDGNAEHINSKAGISSGSSSKGSSSAEETKSGNAIKGPGKENGHVAKDNANISSPFEKFNPSATIKGQYKNVILGFGFSEKYKTISGSLSLLEENPIEVGFEYTHGADKSESFDIKLNRASVSVSSMFNINEKFMIGAKVNLGNSAISIDQHKENFFSFGSSIIFSYSMSENINFTFEAGFNKVHGDIILKDKQATINQAKNASVDFGVKFIF</sequence>
<gene>
    <name evidence="2" type="ORF">Cyrtocomes_01008</name>
</gene>
<proteinExistence type="predicted"/>
<feature type="region of interest" description="Disordered" evidence="1">
    <location>
        <begin position="207"/>
        <end position="259"/>
    </location>
</feature>
<accession>A0ABU5L915</accession>
<evidence type="ECO:0000256" key="1">
    <source>
        <dbReference type="SAM" id="MobiDB-lite"/>
    </source>
</evidence>
<feature type="region of interest" description="Disordered" evidence="1">
    <location>
        <begin position="55"/>
        <end position="77"/>
    </location>
</feature>
<protein>
    <recommendedName>
        <fullName evidence="4">Outer membrane protein beta-barrel domain-containing protein</fullName>
    </recommendedName>
</protein>
<organism evidence="2 3">
    <name type="scientific">Candidatus Cyrtobacter comes</name>
    <dbReference type="NCBI Taxonomy" id="675776"/>
    <lineage>
        <taxon>Bacteria</taxon>
        <taxon>Pseudomonadati</taxon>
        <taxon>Pseudomonadota</taxon>
        <taxon>Alphaproteobacteria</taxon>
        <taxon>Rickettsiales</taxon>
        <taxon>Candidatus Midichloriaceae</taxon>
        <taxon>Candidatus Cyrtobacter</taxon>
    </lineage>
</organism>
<dbReference type="Proteomes" id="UP001293791">
    <property type="component" value="Unassembled WGS sequence"/>
</dbReference>
<evidence type="ECO:0000313" key="3">
    <source>
        <dbReference type="Proteomes" id="UP001293791"/>
    </source>
</evidence>
<name>A0ABU5L915_9RICK</name>
<feature type="compositionally biased region" description="Basic and acidic residues" evidence="1">
    <location>
        <begin position="244"/>
        <end position="253"/>
    </location>
</feature>
<feature type="compositionally biased region" description="Polar residues" evidence="1">
    <location>
        <begin position="57"/>
        <end position="77"/>
    </location>
</feature>
<keyword evidence="3" id="KW-1185">Reference proteome</keyword>